<sequence>MVKVIKKKQETNISLLKRFSRQMKQSGRLLKFKKSRVKTRRKSKVKKKAAVLKKIGRLEKMKKLYKMGKIDKKPQE</sequence>
<dbReference type="Proteomes" id="UP000230353">
    <property type="component" value="Unassembled WGS sequence"/>
</dbReference>
<accession>A0A2H0WKT9</accession>
<evidence type="ECO:0000313" key="1">
    <source>
        <dbReference type="EMBL" id="PIS13257.1"/>
    </source>
</evidence>
<organism evidence="1 2">
    <name type="scientific">Candidatus Tagabacteria bacterium CG09_land_8_20_14_0_10_41_14</name>
    <dbReference type="NCBI Taxonomy" id="1975021"/>
    <lineage>
        <taxon>Bacteria</taxon>
        <taxon>Candidatus Tagaibacteriota</taxon>
    </lineage>
</organism>
<evidence type="ECO:0000313" key="2">
    <source>
        <dbReference type="Proteomes" id="UP000230353"/>
    </source>
</evidence>
<dbReference type="AlphaFoldDB" id="A0A2H0WKT9"/>
<comment type="caution">
    <text evidence="1">The sequence shown here is derived from an EMBL/GenBank/DDBJ whole genome shotgun (WGS) entry which is preliminary data.</text>
</comment>
<protein>
    <recommendedName>
        <fullName evidence="3">30S ribosomal protein S21</fullName>
    </recommendedName>
</protein>
<proteinExistence type="predicted"/>
<evidence type="ECO:0008006" key="3">
    <source>
        <dbReference type="Google" id="ProtNLM"/>
    </source>
</evidence>
<gene>
    <name evidence="1" type="ORF">COT67_02765</name>
</gene>
<name>A0A2H0WKT9_9BACT</name>
<reference evidence="2" key="1">
    <citation type="submission" date="2017-09" db="EMBL/GenBank/DDBJ databases">
        <title>Depth-based differentiation of microbial function through sediment-hosted aquifers and enrichment of novel symbionts in the deep terrestrial subsurface.</title>
        <authorList>
            <person name="Probst A.J."/>
            <person name="Ladd B."/>
            <person name="Jarett J.K."/>
            <person name="Geller-Mcgrath D.E."/>
            <person name="Sieber C.M.K."/>
            <person name="Emerson J.B."/>
            <person name="Anantharaman K."/>
            <person name="Thomas B.C."/>
            <person name="Malmstrom R."/>
            <person name="Stieglmeier M."/>
            <person name="Klingl A."/>
            <person name="Woyke T."/>
            <person name="Ryan C.M."/>
            <person name="Banfield J.F."/>
        </authorList>
    </citation>
    <scope>NUCLEOTIDE SEQUENCE [LARGE SCALE GENOMIC DNA]</scope>
</reference>
<dbReference type="EMBL" id="PEZL01000039">
    <property type="protein sequence ID" value="PIS13257.1"/>
    <property type="molecule type" value="Genomic_DNA"/>
</dbReference>